<gene>
    <name evidence="1" type="ORF">FWJ25_08655</name>
</gene>
<protein>
    <submittedName>
        <fullName evidence="1">Uncharacterized protein</fullName>
    </submittedName>
</protein>
<sequence>MMLLAGCSNNSGSNSARPDPTVDFTAFVKAQVAATDALKKPVPVNPVDFSFNDNDNPQAYNDLLQ</sequence>
<accession>A0A5B0VKM4</accession>
<keyword evidence="2" id="KW-1185">Reference proteome</keyword>
<dbReference type="Proteomes" id="UP000323161">
    <property type="component" value="Unassembled WGS sequence"/>
</dbReference>
<name>A0A5B0VKM4_9GAMM</name>
<organism evidence="1 2">
    <name type="scientific">Marinobacter salinexigens</name>
    <dbReference type="NCBI Taxonomy" id="2919747"/>
    <lineage>
        <taxon>Bacteria</taxon>
        <taxon>Pseudomonadati</taxon>
        <taxon>Pseudomonadota</taxon>
        <taxon>Gammaproteobacteria</taxon>
        <taxon>Pseudomonadales</taxon>
        <taxon>Marinobacteraceae</taxon>
        <taxon>Marinobacter</taxon>
    </lineage>
</organism>
<dbReference type="AlphaFoldDB" id="A0A5B0VKM4"/>
<evidence type="ECO:0000313" key="2">
    <source>
        <dbReference type="Proteomes" id="UP000323161"/>
    </source>
</evidence>
<dbReference type="EMBL" id="VTUU01000003">
    <property type="protein sequence ID" value="KAA1174509.1"/>
    <property type="molecule type" value="Genomic_DNA"/>
</dbReference>
<comment type="caution">
    <text evidence="1">The sequence shown here is derived from an EMBL/GenBank/DDBJ whole genome shotgun (WGS) entry which is preliminary data.</text>
</comment>
<proteinExistence type="predicted"/>
<evidence type="ECO:0000313" key="1">
    <source>
        <dbReference type="EMBL" id="KAA1174509.1"/>
    </source>
</evidence>
<reference evidence="1 2" key="1">
    <citation type="submission" date="2019-08" db="EMBL/GenBank/DDBJ databases">
        <title>Marinobacter ZYF650 sp. nov., a marine bacterium isolated from seawater of the Mariana trench.</title>
        <authorList>
            <person name="Ahmad W."/>
        </authorList>
    </citation>
    <scope>NUCLEOTIDE SEQUENCE [LARGE SCALE GENOMIC DNA]</scope>
    <source>
        <strain evidence="1 2">ZYF650</strain>
    </source>
</reference>